<gene>
    <name evidence="11" type="ORF">MBRA_50690</name>
</gene>
<evidence type="ECO:0000256" key="3">
    <source>
        <dbReference type="ARBA" id="ARBA00022630"/>
    </source>
</evidence>
<dbReference type="InterPro" id="IPR036250">
    <property type="entry name" value="AcylCo_DH-like_C"/>
</dbReference>
<dbReference type="Pfam" id="PF00441">
    <property type="entry name" value="Acyl-CoA_dh_1"/>
    <property type="match status" value="1"/>
</dbReference>
<evidence type="ECO:0000256" key="7">
    <source>
        <dbReference type="SAM" id="MobiDB-lite"/>
    </source>
</evidence>
<evidence type="ECO:0000259" key="9">
    <source>
        <dbReference type="Pfam" id="PF02770"/>
    </source>
</evidence>
<evidence type="ECO:0000256" key="6">
    <source>
        <dbReference type="RuleBase" id="RU362125"/>
    </source>
</evidence>
<dbReference type="InterPro" id="IPR009100">
    <property type="entry name" value="AcylCoA_DH/oxidase_NM_dom_sf"/>
</dbReference>
<dbReference type="InterPro" id="IPR006091">
    <property type="entry name" value="Acyl-CoA_Oxase/DH_mid-dom"/>
</dbReference>
<dbReference type="EMBL" id="AP022607">
    <property type="protein sequence ID" value="BBZ14874.1"/>
    <property type="molecule type" value="Genomic_DNA"/>
</dbReference>
<dbReference type="Proteomes" id="UP000467379">
    <property type="component" value="Plasmid pJCM12687"/>
</dbReference>
<dbReference type="InterPro" id="IPR037069">
    <property type="entry name" value="AcylCoA_DH/ox_N_sf"/>
</dbReference>
<keyword evidence="12" id="KW-1185">Reference proteome</keyword>
<feature type="region of interest" description="Disordered" evidence="7">
    <location>
        <begin position="331"/>
        <end position="352"/>
    </location>
</feature>
<dbReference type="PANTHER" id="PTHR43292:SF4">
    <property type="entry name" value="ACYL-COA DEHYDROGENASE FADE34"/>
    <property type="match status" value="1"/>
</dbReference>
<comment type="cofactor">
    <cofactor evidence="1 6">
        <name>FAD</name>
        <dbReference type="ChEBI" id="CHEBI:57692"/>
    </cofactor>
</comment>
<feature type="domain" description="Acyl-CoA dehydrogenase/oxidase C-terminal" evidence="8">
    <location>
        <begin position="171"/>
        <end position="324"/>
    </location>
</feature>
<reference evidence="11 12" key="1">
    <citation type="journal article" date="2019" name="Emerg. Microbes Infect.">
        <title>Comprehensive subspecies identification of 175 nontuberculous mycobacteria species based on 7547 genomic profiles.</title>
        <authorList>
            <person name="Matsumoto Y."/>
            <person name="Kinjo T."/>
            <person name="Motooka D."/>
            <person name="Nabeya D."/>
            <person name="Jung N."/>
            <person name="Uechi K."/>
            <person name="Horii T."/>
            <person name="Iida T."/>
            <person name="Fujita J."/>
            <person name="Nakamura S."/>
        </authorList>
    </citation>
    <scope>NUCLEOTIDE SEQUENCE [LARGE SCALE GENOMIC DNA]</scope>
    <source>
        <strain evidence="11 12">JCM 12687</strain>
        <plasmid evidence="11">pJCM12687</plasmid>
    </source>
</reference>
<dbReference type="InterPro" id="IPR009075">
    <property type="entry name" value="AcylCo_DH/oxidase_C"/>
</dbReference>
<feature type="domain" description="Acyl-CoA dehydrogenase/oxidase N-terminal" evidence="10">
    <location>
        <begin position="6"/>
        <end position="61"/>
    </location>
</feature>
<dbReference type="InterPro" id="IPR046373">
    <property type="entry name" value="Acyl-CoA_Oxase/DH_mid-dom_sf"/>
</dbReference>
<sequence>MAGGVRGLPPEYQTVFNEESAAYAWALIPSAVTVGICAATLLDAGSEEQKRRHIPAMLRGDEVWTQLLSEPGAGSDLGAVSTRATRDGEDFVLNGQKVWTSGAADADYAAALVRTDGTVPKYQGLSMVIVDMTTAGVDVRPLRQMTGDAHFNEVFLDDVRVPVGNLLGEYNGGWAVLNRMLLHERIALSAGTTAGNVFDPDNFGELVALARARGVDTDPAVRARLADLYIDKQLLDYMGRRMRAAASAGLAMGPVGSLGKVGIARNARAGAEAAIFIGGPDVLAWEPGDLDSERWARDLLFFPMTGIAGGTTEIQKNTIAERLLGLPRERHANRDVPFDQTARDAAAGTGTH</sequence>
<protein>
    <submittedName>
        <fullName evidence="11">Acyl-CoA dehydrogenase</fullName>
    </submittedName>
</protein>
<dbReference type="Gene3D" id="1.10.540.10">
    <property type="entry name" value="Acyl-CoA dehydrogenase/oxidase, N-terminal domain"/>
    <property type="match status" value="1"/>
</dbReference>
<dbReference type="InterPro" id="IPR013786">
    <property type="entry name" value="AcylCoA_DH/ox_N"/>
</dbReference>
<evidence type="ECO:0000256" key="1">
    <source>
        <dbReference type="ARBA" id="ARBA00001974"/>
    </source>
</evidence>
<name>A0ABM7KUK6_9MYCO</name>
<keyword evidence="4 6" id="KW-0274">FAD</keyword>
<evidence type="ECO:0000259" key="10">
    <source>
        <dbReference type="Pfam" id="PF02771"/>
    </source>
</evidence>
<dbReference type="InterPro" id="IPR052161">
    <property type="entry name" value="Mycobact_Acyl-CoA_DH"/>
</dbReference>
<evidence type="ECO:0000256" key="2">
    <source>
        <dbReference type="ARBA" id="ARBA00009347"/>
    </source>
</evidence>
<evidence type="ECO:0000259" key="8">
    <source>
        <dbReference type="Pfam" id="PF00441"/>
    </source>
</evidence>
<keyword evidence="5 6" id="KW-0560">Oxidoreductase</keyword>
<dbReference type="Gene3D" id="2.40.110.10">
    <property type="entry name" value="Butyryl-CoA Dehydrogenase, subunit A, domain 2"/>
    <property type="match status" value="1"/>
</dbReference>
<dbReference type="PANTHER" id="PTHR43292">
    <property type="entry name" value="ACYL-COA DEHYDROGENASE"/>
    <property type="match status" value="1"/>
</dbReference>
<keyword evidence="11" id="KW-0614">Plasmid</keyword>
<dbReference type="Pfam" id="PF02771">
    <property type="entry name" value="Acyl-CoA_dh_N"/>
    <property type="match status" value="1"/>
</dbReference>
<dbReference type="SUPFAM" id="SSF47203">
    <property type="entry name" value="Acyl-CoA dehydrogenase C-terminal domain-like"/>
    <property type="match status" value="1"/>
</dbReference>
<proteinExistence type="inferred from homology"/>
<comment type="similarity">
    <text evidence="2 6">Belongs to the acyl-CoA dehydrogenase family.</text>
</comment>
<keyword evidence="3 6" id="KW-0285">Flavoprotein</keyword>
<evidence type="ECO:0000256" key="5">
    <source>
        <dbReference type="ARBA" id="ARBA00023002"/>
    </source>
</evidence>
<geneLocation type="plasmid" evidence="11 12">
    <name>pJCM12687</name>
</geneLocation>
<evidence type="ECO:0000313" key="12">
    <source>
        <dbReference type="Proteomes" id="UP000467379"/>
    </source>
</evidence>
<feature type="domain" description="Acyl-CoA oxidase/dehydrogenase middle" evidence="9">
    <location>
        <begin position="67"/>
        <end position="159"/>
    </location>
</feature>
<accession>A0ABM7KUK6</accession>
<dbReference type="SUPFAM" id="SSF56645">
    <property type="entry name" value="Acyl-CoA dehydrogenase NM domain-like"/>
    <property type="match status" value="1"/>
</dbReference>
<dbReference type="Gene3D" id="1.20.140.10">
    <property type="entry name" value="Butyryl-CoA Dehydrogenase, subunit A, domain 3"/>
    <property type="match status" value="1"/>
</dbReference>
<dbReference type="Pfam" id="PF02770">
    <property type="entry name" value="Acyl-CoA_dh_M"/>
    <property type="match status" value="1"/>
</dbReference>
<evidence type="ECO:0000256" key="4">
    <source>
        <dbReference type="ARBA" id="ARBA00022827"/>
    </source>
</evidence>
<organism evidence="11 12">
    <name type="scientific">Mycobacterium branderi</name>
    <dbReference type="NCBI Taxonomy" id="43348"/>
    <lineage>
        <taxon>Bacteria</taxon>
        <taxon>Bacillati</taxon>
        <taxon>Actinomycetota</taxon>
        <taxon>Actinomycetes</taxon>
        <taxon>Mycobacteriales</taxon>
        <taxon>Mycobacteriaceae</taxon>
        <taxon>Mycobacterium</taxon>
    </lineage>
</organism>
<evidence type="ECO:0000313" key="11">
    <source>
        <dbReference type="EMBL" id="BBZ14874.1"/>
    </source>
</evidence>